<organism evidence="1 2">
    <name type="scientific">Leptolyngbya boryana NIES-2135</name>
    <dbReference type="NCBI Taxonomy" id="1973484"/>
    <lineage>
        <taxon>Bacteria</taxon>
        <taxon>Bacillati</taxon>
        <taxon>Cyanobacteriota</taxon>
        <taxon>Cyanophyceae</taxon>
        <taxon>Leptolyngbyales</taxon>
        <taxon>Leptolyngbyaceae</taxon>
        <taxon>Leptolyngbya group</taxon>
        <taxon>Leptolyngbya</taxon>
    </lineage>
</organism>
<name>A0A1Z4JQX0_LEPBY</name>
<dbReference type="AlphaFoldDB" id="A0A1Z4JQX0"/>
<keyword evidence="2" id="KW-1185">Reference proteome</keyword>
<dbReference type="EMBL" id="AP018204">
    <property type="protein sequence ID" value="BAY59161.1"/>
    <property type="molecule type" value="Genomic_DNA"/>
</dbReference>
<evidence type="ECO:0000313" key="1">
    <source>
        <dbReference type="EMBL" id="BAY59161.1"/>
    </source>
</evidence>
<protein>
    <submittedName>
        <fullName evidence="1">IS1 transposase</fullName>
    </submittedName>
</protein>
<proteinExistence type="predicted"/>
<keyword evidence="1" id="KW-0614">Plasmid</keyword>
<dbReference type="Proteomes" id="UP000217895">
    <property type="component" value="Plasmid Plasmid1 dna"/>
</dbReference>
<gene>
    <name evidence="1" type="ORF">NIES2135_60380</name>
</gene>
<accession>A0A1Z4JQX0</accession>
<sequence length="70" mass="7762">MAEALEQCLRLSQSESERVTSVNHNTGINWVKQAHQALPEEDDEIPETAQVDELQTFVGSKKSKCGFGSQ</sequence>
<geneLocation type="plasmid" evidence="1">
    <name>plasmid1</name>
</geneLocation>
<evidence type="ECO:0000313" key="2">
    <source>
        <dbReference type="Proteomes" id="UP000217895"/>
    </source>
</evidence>
<reference evidence="1 2" key="1">
    <citation type="submission" date="2017-06" db="EMBL/GenBank/DDBJ databases">
        <title>Genome sequencing of cyanobaciteial culture collection at National Institute for Environmental Studies (NIES).</title>
        <authorList>
            <person name="Hirose Y."/>
            <person name="Shimura Y."/>
            <person name="Fujisawa T."/>
            <person name="Nakamura Y."/>
            <person name="Kawachi M."/>
        </authorList>
    </citation>
    <scope>NUCLEOTIDE SEQUENCE [LARGE SCALE GENOMIC DNA]</scope>
    <source>
        <strain evidence="1 2">NIES-2135</strain>
        <plasmid evidence="2">Plasmid Plasmid1 dna</plasmid>
    </source>
</reference>